<accession>A0A0R1ZAN4</accession>
<keyword evidence="1" id="KW-1133">Transmembrane helix</keyword>
<keyword evidence="1" id="KW-0472">Membrane</keyword>
<proteinExistence type="predicted"/>
<comment type="caution">
    <text evidence="3">The sequence shown here is derived from an EMBL/GenBank/DDBJ whole genome shotgun (WGS) entry which is preliminary data.</text>
</comment>
<protein>
    <submittedName>
        <fullName evidence="3">Cell surface hydrolase, membrane-bound</fullName>
    </submittedName>
</protein>
<dbReference type="STRING" id="1423820.FC64_GL000991"/>
<name>A0A0R1ZAN4_9LACO</name>
<dbReference type="PATRIC" id="fig|1423820.4.peg.1015"/>
<dbReference type="EMBL" id="AYYZ01000029">
    <property type="protein sequence ID" value="KRM51799.1"/>
    <property type="molecule type" value="Genomic_DNA"/>
</dbReference>
<feature type="transmembrane region" description="Helical" evidence="1">
    <location>
        <begin position="12"/>
        <end position="36"/>
    </location>
</feature>
<evidence type="ECO:0000256" key="1">
    <source>
        <dbReference type="SAM" id="Phobius"/>
    </source>
</evidence>
<dbReference type="Gene3D" id="3.40.50.1820">
    <property type="entry name" value="alpha/beta hydrolase"/>
    <property type="match status" value="1"/>
</dbReference>
<keyword evidence="3" id="KW-0378">Hydrolase</keyword>
<dbReference type="Proteomes" id="UP000051291">
    <property type="component" value="Unassembled WGS sequence"/>
</dbReference>
<keyword evidence="1" id="KW-0812">Transmembrane</keyword>
<gene>
    <name evidence="3" type="ORF">FC64_GL000991</name>
</gene>
<evidence type="ECO:0000259" key="2">
    <source>
        <dbReference type="Pfam" id="PF12146"/>
    </source>
</evidence>
<evidence type="ECO:0000313" key="3">
    <source>
        <dbReference type="EMBL" id="KRM51799.1"/>
    </source>
</evidence>
<dbReference type="PANTHER" id="PTHR43358">
    <property type="entry name" value="ALPHA/BETA-HYDROLASE"/>
    <property type="match status" value="1"/>
</dbReference>
<dbReference type="AlphaFoldDB" id="A0A0R1ZAN4"/>
<feature type="domain" description="Serine aminopeptidase S33" evidence="2">
    <location>
        <begin position="88"/>
        <end position="191"/>
    </location>
</feature>
<keyword evidence="4" id="KW-1185">Reference proteome</keyword>
<sequence>MKMAEKRKKNWLWLKILIGFLIALIVIYLGICFYFINYGFGRKTKTPDQSTHEAIEWLNKTSQQTWHETAVGNKDIQLVARYVPAAEKTNKTIVVAHGWHENSQLMARYIKMFHQLGYNVLAPDDRGSGRSGGKYLSFGWLDQLDYVKWIHQIIDREGSNVEIGLFGVSMGGTTVMNVSGQKLPPQVKCVVEDCGFSSIYQEFYDVITHDFHIPAGPILAGGAYLAQPVIGFNFNDANTLKQLAKDKLPILFIHGDKDDFVRTYMVYQNYRATKAPKEIWITKDTGHAHSLKNHYQAYRAKVGAFFAQYLK</sequence>
<evidence type="ECO:0000313" key="4">
    <source>
        <dbReference type="Proteomes" id="UP000051291"/>
    </source>
</evidence>
<organism evidence="3 4">
    <name type="scientific">Ligilactobacillus araffinosus DSM 20653</name>
    <dbReference type="NCBI Taxonomy" id="1423820"/>
    <lineage>
        <taxon>Bacteria</taxon>
        <taxon>Bacillati</taxon>
        <taxon>Bacillota</taxon>
        <taxon>Bacilli</taxon>
        <taxon>Lactobacillales</taxon>
        <taxon>Lactobacillaceae</taxon>
        <taxon>Ligilactobacillus</taxon>
    </lineage>
</organism>
<dbReference type="InterPro" id="IPR052920">
    <property type="entry name" value="DNA-binding_regulatory"/>
</dbReference>
<dbReference type="GO" id="GO:0016787">
    <property type="term" value="F:hydrolase activity"/>
    <property type="evidence" value="ECO:0007669"/>
    <property type="project" value="UniProtKB-KW"/>
</dbReference>
<reference evidence="3 4" key="1">
    <citation type="journal article" date="2015" name="Genome Announc.">
        <title>Expanding the biotechnology potential of lactobacilli through comparative genomics of 213 strains and associated genera.</title>
        <authorList>
            <person name="Sun Z."/>
            <person name="Harris H.M."/>
            <person name="McCann A."/>
            <person name="Guo C."/>
            <person name="Argimon S."/>
            <person name="Zhang W."/>
            <person name="Yang X."/>
            <person name="Jeffery I.B."/>
            <person name="Cooney J.C."/>
            <person name="Kagawa T.F."/>
            <person name="Liu W."/>
            <person name="Song Y."/>
            <person name="Salvetti E."/>
            <person name="Wrobel A."/>
            <person name="Rasinkangas P."/>
            <person name="Parkhill J."/>
            <person name="Rea M.C."/>
            <person name="O'Sullivan O."/>
            <person name="Ritari J."/>
            <person name="Douillard F.P."/>
            <person name="Paul Ross R."/>
            <person name="Yang R."/>
            <person name="Briner A.E."/>
            <person name="Felis G.E."/>
            <person name="de Vos W.M."/>
            <person name="Barrangou R."/>
            <person name="Klaenhammer T.R."/>
            <person name="Caufield P.W."/>
            <person name="Cui Y."/>
            <person name="Zhang H."/>
            <person name="O'Toole P.W."/>
        </authorList>
    </citation>
    <scope>NUCLEOTIDE SEQUENCE [LARGE SCALE GENOMIC DNA]</scope>
    <source>
        <strain evidence="3 4">DSM 20653</strain>
    </source>
</reference>
<dbReference type="Pfam" id="PF12146">
    <property type="entry name" value="Hydrolase_4"/>
    <property type="match status" value="1"/>
</dbReference>
<dbReference type="InterPro" id="IPR022742">
    <property type="entry name" value="Hydrolase_4"/>
</dbReference>
<dbReference type="PANTHER" id="PTHR43358:SF4">
    <property type="entry name" value="ALPHA_BETA HYDROLASE FOLD-1 DOMAIN-CONTAINING PROTEIN"/>
    <property type="match status" value="1"/>
</dbReference>
<dbReference type="InterPro" id="IPR029058">
    <property type="entry name" value="AB_hydrolase_fold"/>
</dbReference>
<dbReference type="SUPFAM" id="SSF53474">
    <property type="entry name" value="alpha/beta-Hydrolases"/>
    <property type="match status" value="1"/>
</dbReference>